<dbReference type="InterPro" id="IPR025380">
    <property type="entry name" value="DUF4369"/>
</dbReference>
<dbReference type="InterPro" id="IPR017937">
    <property type="entry name" value="Thioredoxin_CS"/>
</dbReference>
<keyword evidence="3" id="KW-1015">Disulfide bond</keyword>
<keyword evidence="8" id="KW-1185">Reference proteome</keyword>
<dbReference type="Gene3D" id="3.40.30.10">
    <property type="entry name" value="Glutaredoxin"/>
    <property type="match status" value="1"/>
</dbReference>
<organism evidence="7 8">
    <name type="scientific">Pedobacter montanisoli</name>
    <dbReference type="NCBI Taxonomy" id="2923277"/>
    <lineage>
        <taxon>Bacteria</taxon>
        <taxon>Pseudomonadati</taxon>
        <taxon>Bacteroidota</taxon>
        <taxon>Sphingobacteriia</taxon>
        <taxon>Sphingobacteriales</taxon>
        <taxon>Sphingobacteriaceae</taxon>
        <taxon>Pedobacter</taxon>
    </lineage>
</organism>
<sequence>MKKFILLVFMTTAYHGLSFAQSFKINGTCEGLADGTWLYLKEANTNRTLDSTQLLKGNFALKGKMSEEPAKVLLHTDKFSNYVFFWLESTPLSMHLKAGEFKKGSIKGSKTQDEDHKLMSIIQPIKDEQESLTASLKKTTDSNAQKVLKNRLKQTNDSEKQAYMNYVKNNPGSLIAANILNIYASTWGKKVTESLYAAFTPQIKQSRFGKDIKTFISLNREIKIGSKFVDFEQSNAAGKNIKLSDIKGKYILLEFWASWCGPCREENPTLVNTFKEFQDKGFNILGVSADNDKNNWLNAIKHDGLLWENVSDLQGDKNHAALMYGISAYPTNFLINDKGIIIAKNLRGDQLRKKLLELLP</sequence>
<feature type="domain" description="Thioredoxin" evidence="6">
    <location>
        <begin position="222"/>
        <end position="360"/>
    </location>
</feature>
<reference evidence="7" key="1">
    <citation type="submission" date="2022-03" db="EMBL/GenBank/DDBJ databases">
        <authorList>
            <person name="Woo C.Y."/>
        </authorList>
    </citation>
    <scope>NUCLEOTIDE SEQUENCE</scope>
    <source>
        <strain evidence="7">CYS-01</strain>
    </source>
</reference>
<dbReference type="PROSITE" id="PS00194">
    <property type="entry name" value="THIOREDOXIN_1"/>
    <property type="match status" value="1"/>
</dbReference>
<keyword evidence="4" id="KW-0676">Redox-active center</keyword>
<dbReference type="Pfam" id="PF00578">
    <property type="entry name" value="AhpC-TSA"/>
    <property type="match status" value="1"/>
</dbReference>
<comment type="subcellular location">
    <subcellularLocation>
        <location evidence="1">Cell envelope</location>
    </subcellularLocation>
</comment>
<evidence type="ECO:0000313" key="7">
    <source>
        <dbReference type="EMBL" id="MCJ0742669.1"/>
    </source>
</evidence>
<evidence type="ECO:0000313" key="8">
    <source>
        <dbReference type="Proteomes" id="UP001165460"/>
    </source>
</evidence>
<dbReference type="PANTHER" id="PTHR42852:SF6">
    <property type="entry name" value="THIOL:DISULFIDE INTERCHANGE PROTEIN DSBE"/>
    <property type="match status" value="1"/>
</dbReference>
<dbReference type="CDD" id="cd02966">
    <property type="entry name" value="TlpA_like_family"/>
    <property type="match status" value="1"/>
</dbReference>
<evidence type="ECO:0000256" key="2">
    <source>
        <dbReference type="ARBA" id="ARBA00022748"/>
    </source>
</evidence>
<dbReference type="PROSITE" id="PS51352">
    <property type="entry name" value="THIOREDOXIN_2"/>
    <property type="match status" value="1"/>
</dbReference>
<dbReference type="InterPro" id="IPR050553">
    <property type="entry name" value="Thioredoxin_ResA/DsbE_sf"/>
</dbReference>
<evidence type="ECO:0000256" key="4">
    <source>
        <dbReference type="ARBA" id="ARBA00023284"/>
    </source>
</evidence>
<evidence type="ECO:0000256" key="3">
    <source>
        <dbReference type="ARBA" id="ARBA00023157"/>
    </source>
</evidence>
<dbReference type="RefSeq" id="WP_243361345.1">
    <property type="nucleotide sequence ID" value="NZ_JALGBH010000002.1"/>
</dbReference>
<accession>A0ABS9ZWJ7</accession>
<feature type="chain" id="PRO_5046387866" evidence="5">
    <location>
        <begin position="21"/>
        <end position="360"/>
    </location>
</feature>
<evidence type="ECO:0000259" key="6">
    <source>
        <dbReference type="PROSITE" id="PS51352"/>
    </source>
</evidence>
<dbReference type="Proteomes" id="UP001165460">
    <property type="component" value="Unassembled WGS sequence"/>
</dbReference>
<evidence type="ECO:0000256" key="1">
    <source>
        <dbReference type="ARBA" id="ARBA00004196"/>
    </source>
</evidence>
<dbReference type="InterPro" id="IPR036249">
    <property type="entry name" value="Thioredoxin-like_sf"/>
</dbReference>
<name>A0ABS9ZWJ7_9SPHI</name>
<dbReference type="EMBL" id="JALGBH010000002">
    <property type="protein sequence ID" value="MCJ0742669.1"/>
    <property type="molecule type" value="Genomic_DNA"/>
</dbReference>
<dbReference type="SUPFAM" id="SSF52833">
    <property type="entry name" value="Thioredoxin-like"/>
    <property type="match status" value="1"/>
</dbReference>
<proteinExistence type="predicted"/>
<dbReference type="InterPro" id="IPR000866">
    <property type="entry name" value="AhpC/TSA"/>
</dbReference>
<gene>
    <name evidence="7" type="ORF">MMF97_08100</name>
</gene>
<comment type="caution">
    <text evidence="7">The sequence shown here is derived from an EMBL/GenBank/DDBJ whole genome shotgun (WGS) entry which is preliminary data.</text>
</comment>
<keyword evidence="2" id="KW-0201">Cytochrome c-type biogenesis</keyword>
<protein>
    <submittedName>
        <fullName evidence="7">AhpC/TSA family protein</fullName>
    </submittedName>
</protein>
<dbReference type="InterPro" id="IPR013766">
    <property type="entry name" value="Thioredoxin_domain"/>
</dbReference>
<dbReference type="Pfam" id="PF14289">
    <property type="entry name" value="DUF4369"/>
    <property type="match status" value="1"/>
</dbReference>
<evidence type="ECO:0000256" key="5">
    <source>
        <dbReference type="SAM" id="SignalP"/>
    </source>
</evidence>
<feature type="signal peptide" evidence="5">
    <location>
        <begin position="1"/>
        <end position="20"/>
    </location>
</feature>
<dbReference type="PANTHER" id="PTHR42852">
    <property type="entry name" value="THIOL:DISULFIDE INTERCHANGE PROTEIN DSBE"/>
    <property type="match status" value="1"/>
</dbReference>
<keyword evidence="5" id="KW-0732">Signal</keyword>